<keyword evidence="1 2" id="KW-0175">Coiled coil</keyword>
<evidence type="ECO:0000313" key="5">
    <source>
        <dbReference type="Proteomes" id="UP000717585"/>
    </source>
</evidence>
<evidence type="ECO:0000259" key="3">
    <source>
        <dbReference type="Pfam" id="PF21771"/>
    </source>
</evidence>
<dbReference type="Pfam" id="PF21771">
    <property type="entry name" value="CFAP58_CC"/>
    <property type="match status" value="1"/>
</dbReference>
<protein>
    <submittedName>
        <fullName evidence="4">Chromosome partition protein Smc</fullName>
    </submittedName>
</protein>
<dbReference type="GO" id="GO:0005856">
    <property type="term" value="C:cytoskeleton"/>
    <property type="evidence" value="ECO:0007669"/>
    <property type="project" value="TreeGrafter"/>
</dbReference>
<dbReference type="PANTHER" id="PTHR32083:SF34">
    <property type="entry name" value="COILED-COIL DOMAIN-CONTAINING PROTEIN 146"/>
    <property type="match status" value="1"/>
</dbReference>
<feature type="coiled-coil region" evidence="2">
    <location>
        <begin position="245"/>
        <end position="377"/>
    </location>
</feature>
<dbReference type="PANTHER" id="PTHR32083">
    <property type="entry name" value="CILIA AND FLAGELLA-ASSOCIATED PROTEIN 58-RELATED"/>
    <property type="match status" value="1"/>
</dbReference>
<name>A0A8J6E1X1_9EUKA</name>
<evidence type="ECO:0000313" key="4">
    <source>
        <dbReference type="EMBL" id="KAG9396894.1"/>
    </source>
</evidence>
<dbReference type="AlphaFoldDB" id="A0A8J6E1X1"/>
<organism evidence="4 5">
    <name type="scientific">Carpediemonas membranifera</name>
    <dbReference type="NCBI Taxonomy" id="201153"/>
    <lineage>
        <taxon>Eukaryota</taxon>
        <taxon>Metamonada</taxon>
        <taxon>Carpediemonas-like organisms</taxon>
        <taxon>Carpediemonas</taxon>
    </lineage>
</organism>
<feature type="domain" description="Cilia- and flagella-associated protein 58 central coiled coil" evidence="3">
    <location>
        <begin position="454"/>
        <end position="643"/>
    </location>
</feature>
<comment type="caution">
    <text evidence="4">The sequence shown here is derived from an EMBL/GenBank/DDBJ whole genome shotgun (WGS) entry which is preliminary data.</text>
</comment>
<dbReference type="InterPro" id="IPR049270">
    <property type="entry name" value="CFAP58_CC"/>
</dbReference>
<dbReference type="OrthoDB" id="10262929at2759"/>
<dbReference type="Proteomes" id="UP000717585">
    <property type="component" value="Unassembled WGS sequence"/>
</dbReference>
<sequence length="931" mass="105475">MDPERAQWLSALKILDKWAEDAPPDEKERRAMKAELFRSQFQRLYDCTVLSMAGETQSMDALRSMKDDRNQSEADLEAATEKATNAKLELEKYQDELRGVEVAIRKSQDDEELLEIQIDELNVDRDAEQALVDENETEVRAIYGPRIKQIQDEMELTKDMMRDNESTHKKLTAEIASSTARIEEVEAINEALKREVSAHREAVERSKTEPTRLKKTADLLQQAMTGKQAEERKYLDQLVDIDRQLEDEGKTLKKNEERRAALQSEIQLAVTAVEGRDEEVRAVTQHVAKLKRDMEDRMAQRVKLELEIKAKERASRQAQEALSKAEKALGAEEKVLRGVNDAAGLVRQSIPEIKSQIANLKKELASARSSLNKMTKEREEIGKDVDVGILKLLQTEDGNAKQGSNLQAALEGVKEREAILNDLMESDRALQAELVATRAQRSTSDRDMQRVMGKLRSTVEALQGHEAVIVDLTKRHSEMLGQLKSFGTLYESVKTQRNKYLSFIQSTQQAQAELVERLKVLSNEVEILTGETRYKDATLRKDRAETAQIIAVANSCRHDVSRLVEQRNILRDEMDSNVAEVERSSASITSAERDILGLKKSFVDAAEGRDSAGIALLERNDELCVLHEKCNLQASVLLKGQKSLVDLDVRAKHINLLIRDYERKVELAKKIGPEISKYEEQIHAMLAERDDLLVQGEELAKKLVDPNTEGRWRSLEKPTEAAEDRTTLLERQKDLESKILIKDNQIQEQMLVIDEIDNLIAGLKQAVSTQSDTRTTFMSDRVNRLRSSVDRLNKKLQSRVAELSMYQAEAKQYEPEVKRLQTVVQTMKDRMDNSLPPTDTAEREWEAMQVKKAEEKAAKAMAARRTEVEELDGTITTAVPRPNAYKYDGEASATNVPGISKPYPAPGPMMPSEYGANMRHFRAPRQRGVEL</sequence>
<gene>
    <name evidence="4" type="ORF">J8273_1941</name>
</gene>
<accession>A0A8J6E1X1</accession>
<dbReference type="EMBL" id="JAHDYR010000005">
    <property type="protein sequence ID" value="KAG9396894.1"/>
    <property type="molecule type" value="Genomic_DNA"/>
</dbReference>
<evidence type="ECO:0000256" key="2">
    <source>
        <dbReference type="SAM" id="Coils"/>
    </source>
</evidence>
<evidence type="ECO:0000256" key="1">
    <source>
        <dbReference type="ARBA" id="ARBA00023054"/>
    </source>
</evidence>
<proteinExistence type="predicted"/>
<feature type="coiled-coil region" evidence="2">
    <location>
        <begin position="62"/>
        <end position="138"/>
    </location>
</feature>
<feature type="coiled-coil region" evidence="2">
    <location>
        <begin position="504"/>
        <end position="531"/>
    </location>
</feature>
<reference evidence="4" key="1">
    <citation type="submission" date="2021-05" db="EMBL/GenBank/DDBJ databases">
        <title>A free-living protist that lacks canonical eukaryotic 1 DNA replication and segregation systems.</title>
        <authorList>
            <person name="Salas-Leiva D.E."/>
            <person name="Tromer E.C."/>
            <person name="Curtis B.A."/>
            <person name="Jerlstrom-Hultqvist J."/>
            <person name="Kolisko M."/>
            <person name="Yi Z."/>
            <person name="Salas-Leiva J.S."/>
            <person name="Gallot-Lavallee L."/>
            <person name="Kops G.J.P.L."/>
            <person name="Archibald J.M."/>
            <person name="Simpson A.G.B."/>
            <person name="Roger A.J."/>
        </authorList>
    </citation>
    <scope>NUCLEOTIDE SEQUENCE</scope>
    <source>
        <strain evidence="4">BICM</strain>
    </source>
</reference>
<feature type="coiled-coil region" evidence="2">
    <location>
        <begin position="168"/>
        <end position="209"/>
    </location>
</feature>
<keyword evidence="5" id="KW-1185">Reference proteome</keyword>